<keyword evidence="2" id="KW-0479">Metal-binding</keyword>
<reference evidence="5" key="2">
    <citation type="journal article" date="2021" name="PeerJ">
        <title>Extensive microbial diversity within the chicken gut microbiome revealed by metagenomics and culture.</title>
        <authorList>
            <person name="Gilroy R."/>
            <person name="Ravi A."/>
            <person name="Getino M."/>
            <person name="Pursley I."/>
            <person name="Horton D.L."/>
            <person name="Alikhan N.F."/>
            <person name="Baker D."/>
            <person name="Gharbi K."/>
            <person name="Hall N."/>
            <person name="Watson M."/>
            <person name="Adriaenssens E.M."/>
            <person name="Foster-Nyarko E."/>
            <person name="Jarju S."/>
            <person name="Secka A."/>
            <person name="Antonio M."/>
            <person name="Oren A."/>
            <person name="Chaudhuri R.R."/>
            <person name="La Ragione R."/>
            <person name="Hildebrand F."/>
            <person name="Pallen M.J."/>
        </authorList>
    </citation>
    <scope>NUCLEOTIDE SEQUENCE</scope>
    <source>
        <strain evidence="5">CHK121-14286</strain>
    </source>
</reference>
<dbReference type="GO" id="GO:0008237">
    <property type="term" value="F:metallopeptidase activity"/>
    <property type="evidence" value="ECO:0007669"/>
    <property type="project" value="InterPro"/>
</dbReference>
<feature type="signal peptide" evidence="3">
    <location>
        <begin position="1"/>
        <end position="22"/>
    </location>
</feature>
<evidence type="ECO:0000313" key="5">
    <source>
        <dbReference type="EMBL" id="HIR65888.1"/>
    </source>
</evidence>
<dbReference type="EMBL" id="DVHL01000027">
    <property type="protein sequence ID" value="HIR65888.1"/>
    <property type="molecule type" value="Genomic_DNA"/>
</dbReference>
<dbReference type="PANTHER" id="PTHR45726:SF3">
    <property type="entry name" value="LEUKOTRIENE A-4 HYDROLASE"/>
    <property type="match status" value="1"/>
</dbReference>
<dbReference type="InterPro" id="IPR027268">
    <property type="entry name" value="Peptidase_M4/M1_CTD_sf"/>
</dbReference>
<feature type="domain" description="Peptidase M1 membrane alanine aminopeptidase" evidence="4">
    <location>
        <begin position="276"/>
        <end position="479"/>
    </location>
</feature>
<dbReference type="InterPro" id="IPR014782">
    <property type="entry name" value="Peptidase_M1_dom"/>
</dbReference>
<feature type="binding site" evidence="2">
    <location>
        <position position="332"/>
    </location>
    <ligand>
        <name>Zn(2+)</name>
        <dbReference type="ChEBI" id="CHEBI:29105"/>
        <note>catalytic</note>
    </ligand>
</feature>
<dbReference type="CDD" id="cd09604">
    <property type="entry name" value="M1_APN_like"/>
    <property type="match status" value="1"/>
</dbReference>
<keyword evidence="3" id="KW-0732">Signal</keyword>
<feature type="active site" description="Proton acceptor" evidence="1">
    <location>
        <position position="333"/>
    </location>
</feature>
<dbReference type="Proteomes" id="UP000824200">
    <property type="component" value="Unassembled WGS sequence"/>
</dbReference>
<evidence type="ECO:0000313" key="6">
    <source>
        <dbReference type="Proteomes" id="UP000824200"/>
    </source>
</evidence>
<dbReference type="InterPro" id="IPR034015">
    <property type="entry name" value="M1_LTA4H"/>
</dbReference>
<sequence length="491" mass="55436">MKKLACVLIAVFLLTTLVLLTACDDNSMKNAVKNADNYTIVCAYDGENHILSAVQTVEMTNRSSNSFKAVKFHLYPNAYREDAKNAVVSATYKGIAYPNGESWGEITVDGVKAEGNPVAYTVEGEDCDILSVPVEEWFPDEKITVEITYTVSLANIKHRLGWTENSVNLGNFYPVLCHIENDNYSTSPYYNVGDPFVSEVANYNVTIKVDESYMVASTGNLTEANAENGFVNYNYTADAVRDFALVLSNRYKKLSQTVDDTTINYYYYNDTDSEASLDTAVRAFEYFCQKIGDYPYKQLSVCETDFCYGGMEYPSLVMITSGSKSYREAIVHETAHQWFYATVGNNQIEDAWMDEGLAEFLTYLYLDNCDDTPLSQNILANIKTYTTYVDVLNNYYDNVDITYRSLDKYKNDNEYVIMTYIKGSLMFNTLYETMGESKFFKALGDYYKHYAFQIATPAQMSDCFSKTGGAELSTIFSNYAEGKEIVGKVTD</sequence>
<keyword evidence="2" id="KW-0862">Zinc</keyword>
<proteinExistence type="predicted"/>
<evidence type="ECO:0000256" key="1">
    <source>
        <dbReference type="PIRSR" id="PIRSR634015-1"/>
    </source>
</evidence>
<protein>
    <submittedName>
        <fullName evidence="5">M1 family metallopeptidase</fullName>
    </submittedName>
</protein>
<evidence type="ECO:0000259" key="4">
    <source>
        <dbReference type="Pfam" id="PF01433"/>
    </source>
</evidence>
<feature type="binding site" evidence="2">
    <location>
        <position position="355"/>
    </location>
    <ligand>
        <name>Zn(2+)</name>
        <dbReference type="ChEBI" id="CHEBI:29105"/>
        <note>catalytic</note>
    </ligand>
</feature>
<dbReference type="PANTHER" id="PTHR45726">
    <property type="entry name" value="LEUKOTRIENE A-4 HYDROLASE"/>
    <property type="match status" value="1"/>
</dbReference>
<evidence type="ECO:0000256" key="3">
    <source>
        <dbReference type="SAM" id="SignalP"/>
    </source>
</evidence>
<dbReference type="PROSITE" id="PS51257">
    <property type="entry name" value="PROKAR_LIPOPROTEIN"/>
    <property type="match status" value="1"/>
</dbReference>
<accession>A0A9D1J7Z0</accession>
<dbReference type="Pfam" id="PF01433">
    <property type="entry name" value="Peptidase_M1"/>
    <property type="match status" value="1"/>
</dbReference>
<organism evidence="5 6">
    <name type="scientific">Candidatus Fimimonas gallinarum</name>
    <dbReference type="NCBI Taxonomy" id="2840821"/>
    <lineage>
        <taxon>Bacteria</taxon>
        <taxon>Pseudomonadati</taxon>
        <taxon>Myxococcota</taxon>
        <taxon>Myxococcia</taxon>
        <taxon>Myxococcales</taxon>
        <taxon>Cystobacterineae</taxon>
        <taxon>Myxococcaceae</taxon>
        <taxon>Myxococcaceae incertae sedis</taxon>
        <taxon>Candidatus Fimimonas</taxon>
    </lineage>
</organism>
<evidence type="ECO:0000256" key="2">
    <source>
        <dbReference type="PIRSR" id="PIRSR634015-3"/>
    </source>
</evidence>
<comment type="cofactor">
    <cofactor evidence="2">
        <name>Zn(2+)</name>
        <dbReference type="ChEBI" id="CHEBI:29105"/>
    </cofactor>
    <text evidence="2">Binds 1 zinc ion per subunit.</text>
</comment>
<gene>
    <name evidence="5" type="ORF">IAC95_03270</name>
</gene>
<dbReference type="SUPFAM" id="SSF55486">
    <property type="entry name" value="Metalloproteases ('zincins'), catalytic domain"/>
    <property type="match status" value="1"/>
</dbReference>
<dbReference type="GO" id="GO:0008270">
    <property type="term" value="F:zinc ion binding"/>
    <property type="evidence" value="ECO:0007669"/>
    <property type="project" value="InterPro"/>
</dbReference>
<dbReference type="Gene3D" id="1.10.390.10">
    <property type="entry name" value="Neutral Protease Domain 2"/>
    <property type="match status" value="1"/>
</dbReference>
<reference evidence="5" key="1">
    <citation type="submission" date="2020-10" db="EMBL/GenBank/DDBJ databases">
        <authorList>
            <person name="Gilroy R."/>
        </authorList>
    </citation>
    <scope>NUCLEOTIDE SEQUENCE</scope>
    <source>
        <strain evidence="5">CHK121-14286</strain>
    </source>
</reference>
<comment type="caution">
    <text evidence="5">The sequence shown here is derived from an EMBL/GenBank/DDBJ whole genome shotgun (WGS) entry which is preliminary data.</text>
</comment>
<feature type="active site" description="Proton donor" evidence="1">
    <location>
        <position position="420"/>
    </location>
</feature>
<name>A0A9D1J7Z0_9BACT</name>
<feature type="chain" id="PRO_5039632958" evidence="3">
    <location>
        <begin position="23"/>
        <end position="491"/>
    </location>
</feature>
<dbReference type="AlphaFoldDB" id="A0A9D1J7Z0"/>
<feature type="binding site" evidence="2">
    <location>
        <position position="336"/>
    </location>
    <ligand>
        <name>Zn(2+)</name>
        <dbReference type="ChEBI" id="CHEBI:29105"/>
        <note>catalytic</note>
    </ligand>
</feature>